<dbReference type="Pfam" id="PF01643">
    <property type="entry name" value="Acyl-ACP_TE"/>
    <property type="match status" value="1"/>
</dbReference>
<name>A0ABW9MH01_9FIRM</name>
<protein>
    <submittedName>
        <fullName evidence="3">Acyl-[acyl-carrier-protein] thioesterase</fullName>
    </submittedName>
</protein>
<reference evidence="3 4" key="1">
    <citation type="journal article" date="2025" name="Anaerobe">
        <title>Description of Anaerococcus kampingiae sp. nov., Anaerococcus groningensis sp. nov., Anaerococcus martiniensis sp. nov., and Anaerococcus cruorum sp. nov., isolated from human clinical specimens.</title>
        <authorList>
            <person name="Boiten K.E."/>
            <person name="Meijer J."/>
            <person name="van Wezel E.M."/>
            <person name="Veloo A.C.M."/>
        </authorList>
    </citation>
    <scope>NUCLEOTIDE SEQUENCE [LARGE SCALE GENOMIC DNA]</scope>
    <source>
        <strain evidence="3 4">ENR0874</strain>
    </source>
</reference>
<dbReference type="InterPro" id="IPR002864">
    <property type="entry name" value="Acyl-ACP_thioesterase_NHD"/>
</dbReference>
<accession>A0ABW9MH01</accession>
<organism evidence="3 4">
    <name type="scientific">Anaerococcus kampingae</name>
    <dbReference type="NCBI Taxonomy" id="3115614"/>
    <lineage>
        <taxon>Bacteria</taxon>
        <taxon>Bacillati</taxon>
        <taxon>Bacillota</taxon>
        <taxon>Tissierellia</taxon>
        <taxon>Tissierellales</taxon>
        <taxon>Peptoniphilaceae</taxon>
        <taxon>Anaerococcus</taxon>
    </lineage>
</organism>
<sequence length="229" mass="26894">MKETMTYRIGSMLCNKEAFLSFKNLTGLMFDVSFIQSAKVEKDLDMKGKAWLVYSWDIEIDEHIKVDDVIEITSIPTQIKRFYAYRNFLVKKDGKEIARACAKLILFDRLKGKLIPIDENIQKAYGEEKLIYAGKDFKRPSDFDNSKQIIIRKADFDENGHVNNGIYFDFLKEIENIREDRISYIKIIYKNEIKDQKEISLSYKNSENEVEFSIDSDNTNHSYGVIRYV</sequence>
<evidence type="ECO:0000313" key="4">
    <source>
        <dbReference type="Proteomes" id="UP001637994"/>
    </source>
</evidence>
<gene>
    <name evidence="3" type="ORF">ACCQ42_07545</name>
</gene>
<dbReference type="SUPFAM" id="SSF54637">
    <property type="entry name" value="Thioesterase/thiol ester dehydrase-isomerase"/>
    <property type="match status" value="2"/>
</dbReference>
<dbReference type="EMBL" id="JBGMEF010000029">
    <property type="protein sequence ID" value="MFO3667622.1"/>
    <property type="molecule type" value="Genomic_DNA"/>
</dbReference>
<feature type="domain" description="Acyl-ACP thioesterase-like C-terminal" evidence="2">
    <location>
        <begin position="144"/>
        <end position="216"/>
    </location>
</feature>
<dbReference type="Gene3D" id="3.10.129.10">
    <property type="entry name" value="Hotdog Thioesterase"/>
    <property type="match status" value="1"/>
</dbReference>
<evidence type="ECO:0000259" key="1">
    <source>
        <dbReference type="Pfam" id="PF01643"/>
    </source>
</evidence>
<dbReference type="RefSeq" id="WP_410035812.1">
    <property type="nucleotide sequence ID" value="NZ_JBGMEF010000029.1"/>
</dbReference>
<keyword evidence="4" id="KW-1185">Reference proteome</keyword>
<dbReference type="InterPro" id="IPR029069">
    <property type="entry name" value="HotDog_dom_sf"/>
</dbReference>
<dbReference type="Pfam" id="PF20791">
    <property type="entry name" value="Acyl-ACP_TE_C"/>
    <property type="match status" value="1"/>
</dbReference>
<dbReference type="InterPro" id="IPR049427">
    <property type="entry name" value="Acyl-ACP_TE_C"/>
</dbReference>
<feature type="domain" description="Acyl-ACP thioesterase N-terminal hotdog" evidence="1">
    <location>
        <begin position="14"/>
        <end position="125"/>
    </location>
</feature>
<evidence type="ECO:0000259" key="2">
    <source>
        <dbReference type="Pfam" id="PF20791"/>
    </source>
</evidence>
<proteinExistence type="predicted"/>
<dbReference type="Proteomes" id="UP001637994">
    <property type="component" value="Unassembled WGS sequence"/>
</dbReference>
<comment type="caution">
    <text evidence="3">The sequence shown here is derived from an EMBL/GenBank/DDBJ whole genome shotgun (WGS) entry which is preliminary data.</text>
</comment>
<evidence type="ECO:0000313" key="3">
    <source>
        <dbReference type="EMBL" id="MFO3667622.1"/>
    </source>
</evidence>